<gene>
    <name evidence="3" type="ORF">GWK15_08235</name>
    <name evidence="2" type="ORF">GXW75_20160</name>
</gene>
<dbReference type="RefSeq" id="WP_168040810.1">
    <property type="nucleotide sequence ID" value="NZ_JAAEDK010000057.1"/>
</dbReference>
<protein>
    <submittedName>
        <fullName evidence="2">Uncharacterized protein</fullName>
    </submittedName>
</protein>
<keyword evidence="1" id="KW-0472">Membrane</keyword>
<feature type="transmembrane region" description="Helical" evidence="1">
    <location>
        <begin position="28"/>
        <end position="49"/>
    </location>
</feature>
<proteinExistence type="predicted"/>
<dbReference type="Proteomes" id="UP001138708">
    <property type="component" value="Unassembled WGS sequence"/>
</dbReference>
<reference evidence="2" key="1">
    <citation type="submission" date="2020-01" db="EMBL/GenBank/DDBJ databases">
        <authorList>
            <person name="Rat A."/>
        </authorList>
    </citation>
    <scope>NUCLEOTIDE SEQUENCE</scope>
    <source>
        <strain evidence="2">LMG 31161</strain>
    </source>
</reference>
<reference evidence="3 4" key="2">
    <citation type="submission" date="2020-02" db="EMBL/GenBank/DDBJ databases">
        <authorList>
            <person name="Sun Q."/>
            <person name="Inoue M."/>
        </authorList>
    </citation>
    <scope>NUCLEOTIDE SEQUENCE [LARGE SCALE GENOMIC DNA]</scope>
    <source>
        <strain evidence="3 4">KCTC 22478</strain>
    </source>
</reference>
<organism evidence="2 5">
    <name type="scientific">Neoroseomonas oryzicola</name>
    <dbReference type="NCBI Taxonomy" id="535904"/>
    <lineage>
        <taxon>Bacteria</taxon>
        <taxon>Pseudomonadati</taxon>
        <taxon>Pseudomonadota</taxon>
        <taxon>Alphaproteobacteria</taxon>
        <taxon>Acetobacterales</taxon>
        <taxon>Acetobacteraceae</taxon>
        <taxon>Neoroseomonas</taxon>
    </lineage>
</organism>
<name>A0A9X9WMM0_9PROT</name>
<evidence type="ECO:0000313" key="2">
    <source>
        <dbReference type="EMBL" id="MBR0661580.1"/>
    </source>
</evidence>
<feature type="transmembrane region" description="Helical" evidence="1">
    <location>
        <begin position="55"/>
        <end position="75"/>
    </location>
</feature>
<reference evidence="2" key="3">
    <citation type="journal article" date="2021" name="Syst. Appl. Microbiol.">
        <title>Roseomonas hellenica sp. nov., isolated from roots of wild-growing Alkanna tinctoria.</title>
        <authorList>
            <person name="Rat A."/>
            <person name="Naranjo H.D."/>
            <person name="Lebbe L."/>
            <person name="Cnockaert M."/>
            <person name="Krigas N."/>
            <person name="Grigoriadou K."/>
            <person name="Maloupa E."/>
            <person name="Willems A."/>
        </authorList>
    </citation>
    <scope>NUCLEOTIDE SEQUENCE</scope>
    <source>
        <strain evidence="2">LMG 31161</strain>
    </source>
</reference>
<keyword evidence="1" id="KW-0812">Transmembrane</keyword>
<evidence type="ECO:0000313" key="5">
    <source>
        <dbReference type="Proteomes" id="UP001138708"/>
    </source>
</evidence>
<dbReference type="Proteomes" id="UP000746741">
    <property type="component" value="Unassembled WGS sequence"/>
</dbReference>
<dbReference type="AlphaFoldDB" id="A0A9X9WMM0"/>
<feature type="transmembrane region" description="Helical" evidence="1">
    <location>
        <begin position="354"/>
        <end position="376"/>
    </location>
</feature>
<accession>A0A9X9WMM0</accession>
<dbReference type="EMBL" id="JAAEDK010000057">
    <property type="protein sequence ID" value="MBR0661580.1"/>
    <property type="molecule type" value="Genomic_DNA"/>
</dbReference>
<feature type="transmembrane region" description="Helical" evidence="1">
    <location>
        <begin position="396"/>
        <end position="418"/>
    </location>
</feature>
<feature type="transmembrane region" description="Helical" evidence="1">
    <location>
        <begin position="326"/>
        <end position="347"/>
    </location>
</feature>
<keyword evidence="1" id="KW-1133">Transmembrane helix</keyword>
<feature type="transmembrane region" description="Helical" evidence="1">
    <location>
        <begin position="253"/>
        <end position="273"/>
    </location>
</feature>
<comment type="caution">
    <text evidence="2">The sequence shown here is derived from an EMBL/GenBank/DDBJ whole genome shotgun (WGS) entry which is preliminary data.</text>
</comment>
<sequence>MRPDRRRRPEETGDPPEGARPVRIARTLLLGAAGIALPILLHAILLPVLGEGSTSLFVVFLLSLLPATGVAFFCAGEGVLRIGYAMCIVIGAAFVSLSLHEARIFGSVPSLDAAAAPSHPAAAGFLLPRAAPRADLARDVQASITLPRTALRGSSRGTMTLRGRFTVVPVVGPDWTPAQPVPVVAVLDHGPDGVVHAVTPAPWDAGRGVLRLLPDPLRDHAVQQALAQAGWTGAPHMVVGRWVADPRWARLDAAGPLLWLFAAALLCLALVILSRHPWIAARLDPFMEGPPPNGSLPVSRAILQGIVALTLPSLLALALRHAEVDAGVMFLAIGFAAVPSLMVTIGGSDRRTPIGIVILGVILVVTLPIAVLARGAGPNGALPSLAGARWADVQEAMIVLGAGWVAWAALVIVGRALAARRGAGAAR</sequence>
<evidence type="ECO:0000313" key="3">
    <source>
        <dbReference type="EMBL" id="NKE16926.1"/>
    </source>
</evidence>
<keyword evidence="4" id="KW-1185">Reference proteome</keyword>
<evidence type="ECO:0000313" key="4">
    <source>
        <dbReference type="Proteomes" id="UP000746741"/>
    </source>
</evidence>
<dbReference type="EMBL" id="JAAVUP010000002">
    <property type="protein sequence ID" value="NKE16926.1"/>
    <property type="molecule type" value="Genomic_DNA"/>
</dbReference>
<evidence type="ECO:0000256" key="1">
    <source>
        <dbReference type="SAM" id="Phobius"/>
    </source>
</evidence>